<protein>
    <recommendedName>
        <fullName evidence="3">DNA-directed DNA polymerase</fullName>
        <ecNumber evidence="3">2.7.7.7</ecNumber>
    </recommendedName>
</protein>
<evidence type="ECO:0000256" key="4">
    <source>
        <dbReference type="ARBA" id="ARBA00022763"/>
    </source>
</evidence>
<dbReference type="InterPro" id="IPR043128">
    <property type="entry name" value="Rev_trsase/Diguanyl_cyclase"/>
</dbReference>
<dbReference type="Gene3D" id="3.40.1170.60">
    <property type="match status" value="1"/>
</dbReference>
<feature type="domain" description="UmuC" evidence="7">
    <location>
        <begin position="9"/>
        <end position="133"/>
    </location>
</feature>
<comment type="subunit">
    <text evidence="2">Monomer.</text>
</comment>
<evidence type="ECO:0000256" key="3">
    <source>
        <dbReference type="ARBA" id="ARBA00012417"/>
    </source>
</evidence>
<dbReference type="EC" id="2.7.7.7" evidence="3"/>
<accession>A0A1G4PVC9</accession>
<evidence type="ECO:0000256" key="2">
    <source>
        <dbReference type="ARBA" id="ARBA00011245"/>
    </source>
</evidence>
<dbReference type="SUPFAM" id="SSF56672">
    <property type="entry name" value="DNA/RNA polymerases"/>
    <property type="match status" value="1"/>
</dbReference>
<comment type="similarity">
    <text evidence="1">Belongs to the DNA polymerase type-Y family.</text>
</comment>
<feature type="domain" description="DNA polymerase Y-family little finger" evidence="8">
    <location>
        <begin position="226"/>
        <end position="305"/>
    </location>
</feature>
<evidence type="ECO:0000313" key="10">
    <source>
        <dbReference type="Proteomes" id="UP000199150"/>
    </source>
</evidence>
<evidence type="ECO:0000256" key="1">
    <source>
        <dbReference type="ARBA" id="ARBA00010945"/>
    </source>
</evidence>
<dbReference type="Pfam" id="PF11799">
    <property type="entry name" value="IMS_C"/>
    <property type="match status" value="1"/>
</dbReference>
<dbReference type="AlphaFoldDB" id="A0A1G4PVC9"/>
<proteinExistence type="inferred from homology"/>
<gene>
    <name evidence="9" type="ORF">SAMN02927928_0695</name>
</gene>
<evidence type="ECO:0000259" key="8">
    <source>
        <dbReference type="Pfam" id="PF11799"/>
    </source>
</evidence>
<dbReference type="EMBL" id="FMTS01000001">
    <property type="protein sequence ID" value="SCW36273.1"/>
    <property type="molecule type" value="Genomic_DNA"/>
</dbReference>
<dbReference type="PANTHER" id="PTHR35369">
    <property type="entry name" value="BLR3025 PROTEIN-RELATED"/>
    <property type="match status" value="1"/>
</dbReference>
<comment type="function">
    <text evidence="5">Poorly processive, error-prone DNA polymerase involved in untargeted mutagenesis. Copies undamaged DNA at stalled replication forks, which arise in vivo from mismatched or misaligned primer ends. These misaligned primers can be extended by PolIV. Exhibits no 3'-5' exonuclease (proofreading) activity. May be involved in translesional synthesis, in conjunction with the beta clamp from PolIII.</text>
</comment>
<dbReference type="Proteomes" id="UP000199150">
    <property type="component" value="Unassembled WGS sequence"/>
</dbReference>
<dbReference type="GO" id="GO:0003684">
    <property type="term" value="F:damaged DNA binding"/>
    <property type="evidence" value="ECO:0007669"/>
    <property type="project" value="InterPro"/>
</dbReference>
<dbReference type="Gene3D" id="3.30.70.270">
    <property type="match status" value="1"/>
</dbReference>
<reference evidence="10" key="1">
    <citation type="submission" date="2016-10" db="EMBL/GenBank/DDBJ databases">
        <authorList>
            <person name="Varghese N."/>
            <person name="Submissions S."/>
        </authorList>
    </citation>
    <scope>NUCLEOTIDE SEQUENCE [LARGE SCALE GENOMIC DNA]</scope>
    <source>
        <strain evidence="10">CGMCC 1.3431</strain>
    </source>
</reference>
<dbReference type="InterPro" id="IPR050356">
    <property type="entry name" value="SulA_CellDiv_inhibitor"/>
</dbReference>
<dbReference type="InterPro" id="IPR043502">
    <property type="entry name" value="DNA/RNA_pol_sf"/>
</dbReference>
<name>A0A1G4PVC9_9CAUL</name>
<evidence type="ECO:0000256" key="5">
    <source>
        <dbReference type="ARBA" id="ARBA00025589"/>
    </source>
</evidence>
<dbReference type="STRING" id="260084.SAMN02927928_0695"/>
<keyword evidence="10" id="KW-1185">Reference proteome</keyword>
<evidence type="ECO:0000313" key="9">
    <source>
        <dbReference type="EMBL" id="SCW36273.1"/>
    </source>
</evidence>
<dbReference type="GO" id="GO:0006281">
    <property type="term" value="P:DNA repair"/>
    <property type="evidence" value="ECO:0007669"/>
    <property type="project" value="InterPro"/>
</dbReference>
<dbReference type="PANTHER" id="PTHR35369:SF2">
    <property type="entry name" value="BLR3025 PROTEIN"/>
    <property type="match status" value="1"/>
</dbReference>
<organism evidence="9 10">
    <name type="scientific">Asticcacaulis taihuensis</name>
    <dbReference type="NCBI Taxonomy" id="260084"/>
    <lineage>
        <taxon>Bacteria</taxon>
        <taxon>Pseudomonadati</taxon>
        <taxon>Pseudomonadota</taxon>
        <taxon>Alphaproteobacteria</taxon>
        <taxon>Caulobacterales</taxon>
        <taxon>Caulobacteraceae</taxon>
        <taxon>Asticcacaulis</taxon>
    </lineage>
</organism>
<evidence type="ECO:0000259" key="7">
    <source>
        <dbReference type="Pfam" id="PF00817"/>
    </source>
</evidence>
<dbReference type="InterPro" id="IPR001126">
    <property type="entry name" value="UmuC"/>
</dbReference>
<dbReference type="CDD" id="cd03468">
    <property type="entry name" value="PolY_like"/>
    <property type="match status" value="1"/>
</dbReference>
<dbReference type="Pfam" id="PF00817">
    <property type="entry name" value="IMS"/>
    <property type="match status" value="1"/>
</dbReference>
<comment type="catalytic activity">
    <reaction evidence="6">
        <text>DNA(n) + a 2'-deoxyribonucleoside 5'-triphosphate = DNA(n+1) + diphosphate</text>
        <dbReference type="Rhea" id="RHEA:22508"/>
        <dbReference type="Rhea" id="RHEA-COMP:17339"/>
        <dbReference type="Rhea" id="RHEA-COMP:17340"/>
        <dbReference type="ChEBI" id="CHEBI:33019"/>
        <dbReference type="ChEBI" id="CHEBI:61560"/>
        <dbReference type="ChEBI" id="CHEBI:173112"/>
        <dbReference type="EC" id="2.7.7.7"/>
    </reaction>
</comment>
<sequence length="487" mass="54435">MGSSAPSREVPLVLKGSDGRRRVVSGADDLARQMGVYIGMPVAKAEALFTDLVILDGDRTADADALEKLAVWGLRHYSPLVAADPPDGLVLDIQGAAHLFGGEAGLIEDARRRLADFNISCVAALADTWGAAHALARFGRQPMQIVERDKTGDALRRLPVEALRLPPDMLPDLRLLGLDTIGELAGKPRPLLTKTFGPKLFRRIDQAFGRLNEPIEPVEAPELIRIERIFAEPIGAPETIEKYTRRLTDRMCLRLEEAGLGSRRLDLHFTRTDNRIETIFVSTAKPVRDARRLAKLLVDKIETVDPGWGVEKMVMTAAFTEPLVMKQTLASFETPARPDVEDLWDVLANRHGSDCLYRAISVATDIPERAVRRVSPTSEEVGSERNAIYRRPQRLYRKPEEIMALAVMPDHPPKAFTWRGQRYAVACADGPERVHGEWWIADREKGKVRDYFILEVDGGERFWAFRTGDGQHADTGGLKWYLHGKFE</sequence>
<evidence type="ECO:0000256" key="6">
    <source>
        <dbReference type="ARBA" id="ARBA00049244"/>
    </source>
</evidence>
<dbReference type="RefSeq" id="WP_245678829.1">
    <property type="nucleotide sequence ID" value="NZ_CBCRYE010000001.1"/>
</dbReference>
<keyword evidence="4" id="KW-0227">DNA damage</keyword>
<dbReference type="InterPro" id="IPR017961">
    <property type="entry name" value="DNA_pol_Y-fam_little_finger"/>
</dbReference>